<dbReference type="VEuPathDB" id="FungiDB:RhiirA1_397459"/>
<name>A0A2N0RH66_9GLOM</name>
<evidence type="ECO:0000313" key="2">
    <source>
        <dbReference type="Proteomes" id="UP000232688"/>
    </source>
</evidence>
<dbReference type="AlphaFoldDB" id="A0A2N0RH66"/>
<gene>
    <name evidence="1" type="ORF">RhiirA1_397459</name>
</gene>
<organism evidence="1 2">
    <name type="scientific">Rhizophagus irregularis</name>
    <dbReference type="NCBI Taxonomy" id="588596"/>
    <lineage>
        <taxon>Eukaryota</taxon>
        <taxon>Fungi</taxon>
        <taxon>Fungi incertae sedis</taxon>
        <taxon>Mucoromycota</taxon>
        <taxon>Glomeromycotina</taxon>
        <taxon>Glomeromycetes</taxon>
        <taxon>Glomerales</taxon>
        <taxon>Glomeraceae</taxon>
        <taxon>Rhizophagus</taxon>
    </lineage>
</organism>
<accession>A0A2N0RH66</accession>
<dbReference type="EMBL" id="LLXH01000830">
    <property type="protein sequence ID" value="PKC62653.1"/>
    <property type="molecule type" value="Genomic_DNA"/>
</dbReference>
<dbReference type="Proteomes" id="UP000232688">
    <property type="component" value="Unassembled WGS sequence"/>
</dbReference>
<protein>
    <submittedName>
        <fullName evidence="1">Uncharacterized protein</fullName>
    </submittedName>
</protein>
<reference evidence="1 2" key="1">
    <citation type="submission" date="2017-10" db="EMBL/GenBank/DDBJ databases">
        <title>Extensive intraspecific genome diversity in a model arbuscular mycorrhizal fungus.</title>
        <authorList>
            <person name="Chen E.C.H."/>
            <person name="Morin E."/>
            <person name="Baudet D."/>
            <person name="Noel J."/>
            <person name="Ndikumana S."/>
            <person name="Charron P."/>
            <person name="St-Onge C."/>
            <person name="Giorgi J."/>
            <person name="Grigoriev I.V."/>
            <person name="Roux C."/>
            <person name="Martin F.M."/>
            <person name="Corradi N."/>
        </authorList>
    </citation>
    <scope>NUCLEOTIDE SEQUENCE [LARGE SCALE GENOMIC DNA]</scope>
    <source>
        <strain evidence="1 2">A1</strain>
    </source>
</reference>
<evidence type="ECO:0000313" key="1">
    <source>
        <dbReference type="EMBL" id="PKC62653.1"/>
    </source>
</evidence>
<sequence length="254" mass="29070">MDLHTCLRWSKSSISQKHYGEGYQGMSFLVTDQMVEVWKELASNSSSLIKRVLAGPMGVGKSYLAYFLASKAYSEAPTTFEKLLYMMNPILFRESVKENVKTLTNRIPRELINLTKHISNVFANNDPKDEDVLTESLLRFPDVTLNVTNLMGEQKIPWSLSLNMPQNPPVLNKDNVLLQCFQRHPRFDFILGRTFIQLSISDFTTHNKDSANIEKAFSRSSPAYKHVHMTRETNIWIVLLVVLIKLKSTRLGNS</sequence>
<dbReference type="VEuPathDB" id="FungiDB:FUN_021363"/>
<proteinExistence type="predicted"/>
<reference evidence="1 2" key="2">
    <citation type="submission" date="2017-10" db="EMBL/GenBank/DDBJ databases">
        <title>Genome analyses suggest a sexual origin of heterokaryosis in a supposedly ancient asexual fungus.</title>
        <authorList>
            <person name="Corradi N."/>
            <person name="Sedzielewska K."/>
            <person name="Noel J."/>
            <person name="Charron P."/>
            <person name="Farinelli L."/>
            <person name="Marton T."/>
            <person name="Kruger M."/>
            <person name="Pelin A."/>
            <person name="Brachmann A."/>
            <person name="Corradi N."/>
        </authorList>
    </citation>
    <scope>NUCLEOTIDE SEQUENCE [LARGE SCALE GENOMIC DNA]</scope>
    <source>
        <strain evidence="1 2">A1</strain>
    </source>
</reference>
<comment type="caution">
    <text evidence="1">The sequence shown here is derived from an EMBL/GenBank/DDBJ whole genome shotgun (WGS) entry which is preliminary data.</text>
</comment>